<reference evidence="2" key="1">
    <citation type="journal article" date="2022" name="Mol. Ecol. Resour.">
        <title>The genomes of chicory, endive, great burdock and yacon provide insights into Asteraceae palaeo-polyploidization history and plant inulin production.</title>
        <authorList>
            <person name="Fan W."/>
            <person name="Wang S."/>
            <person name="Wang H."/>
            <person name="Wang A."/>
            <person name="Jiang F."/>
            <person name="Liu H."/>
            <person name="Zhao H."/>
            <person name="Xu D."/>
            <person name="Zhang Y."/>
        </authorList>
    </citation>
    <scope>NUCLEOTIDE SEQUENCE [LARGE SCALE GENOMIC DNA]</scope>
    <source>
        <strain evidence="2">cv. Yunnan</strain>
    </source>
</reference>
<accession>A0ACB9HD17</accession>
<keyword evidence="2" id="KW-1185">Reference proteome</keyword>
<name>A0ACB9HD17_9ASTR</name>
<dbReference type="Proteomes" id="UP001056120">
    <property type="component" value="Linkage Group LG12"/>
</dbReference>
<comment type="caution">
    <text evidence="1">The sequence shown here is derived from an EMBL/GenBank/DDBJ whole genome shotgun (WGS) entry which is preliminary data.</text>
</comment>
<organism evidence="1 2">
    <name type="scientific">Smallanthus sonchifolius</name>
    <dbReference type="NCBI Taxonomy" id="185202"/>
    <lineage>
        <taxon>Eukaryota</taxon>
        <taxon>Viridiplantae</taxon>
        <taxon>Streptophyta</taxon>
        <taxon>Embryophyta</taxon>
        <taxon>Tracheophyta</taxon>
        <taxon>Spermatophyta</taxon>
        <taxon>Magnoliopsida</taxon>
        <taxon>eudicotyledons</taxon>
        <taxon>Gunneridae</taxon>
        <taxon>Pentapetalae</taxon>
        <taxon>asterids</taxon>
        <taxon>campanulids</taxon>
        <taxon>Asterales</taxon>
        <taxon>Asteraceae</taxon>
        <taxon>Asteroideae</taxon>
        <taxon>Heliantheae alliance</taxon>
        <taxon>Millerieae</taxon>
        <taxon>Smallanthus</taxon>
    </lineage>
</organism>
<evidence type="ECO:0000313" key="1">
    <source>
        <dbReference type="EMBL" id="KAI3793401.1"/>
    </source>
</evidence>
<proteinExistence type="predicted"/>
<gene>
    <name evidence="1" type="ORF">L1987_36020</name>
</gene>
<sequence length="115" mass="12867">MELLVSLAQVVEVKEISFGGKRTNGADQKAINVAIKIFQSSQISNNPSTNSKQSLFSSVRSLHTINPIRSLSLFARQIQITLLPLIFSLYRFRVSVGDNGGCSRESGRWKSRKRR</sequence>
<evidence type="ECO:0000313" key="2">
    <source>
        <dbReference type="Proteomes" id="UP001056120"/>
    </source>
</evidence>
<dbReference type="EMBL" id="CM042029">
    <property type="protein sequence ID" value="KAI3793401.1"/>
    <property type="molecule type" value="Genomic_DNA"/>
</dbReference>
<protein>
    <submittedName>
        <fullName evidence="1">Uncharacterized protein</fullName>
    </submittedName>
</protein>
<reference evidence="1 2" key="2">
    <citation type="journal article" date="2022" name="Mol. Ecol. Resour.">
        <title>The genomes of chicory, endive, great burdock and yacon provide insights into Asteraceae paleo-polyploidization history and plant inulin production.</title>
        <authorList>
            <person name="Fan W."/>
            <person name="Wang S."/>
            <person name="Wang H."/>
            <person name="Wang A."/>
            <person name="Jiang F."/>
            <person name="Liu H."/>
            <person name="Zhao H."/>
            <person name="Xu D."/>
            <person name="Zhang Y."/>
        </authorList>
    </citation>
    <scope>NUCLEOTIDE SEQUENCE [LARGE SCALE GENOMIC DNA]</scope>
    <source>
        <strain evidence="2">cv. Yunnan</strain>
        <tissue evidence="1">Leaves</tissue>
    </source>
</reference>